<dbReference type="PANTHER" id="PTHR43293">
    <property type="entry name" value="ACETATE COA-TRANSFERASE YDIF"/>
    <property type="match status" value="1"/>
</dbReference>
<dbReference type="KEGG" id="ape:APE_2468.1"/>
<evidence type="ECO:0000313" key="3">
    <source>
        <dbReference type="EMBL" id="BAA81484.2"/>
    </source>
</evidence>
<reference evidence="3 4" key="1">
    <citation type="journal article" date="1999" name="DNA Res.">
        <title>Complete genome sequence of an aerobic hyper-thermophilic crenarchaeon, Aeropyrum pernix K1.</title>
        <authorList>
            <person name="Kawarabayasi Y."/>
            <person name="Hino Y."/>
            <person name="Horikawa H."/>
            <person name="Yamazaki S."/>
            <person name="Haikawa Y."/>
            <person name="Jin-no K."/>
            <person name="Takahashi M."/>
            <person name="Sekine M."/>
            <person name="Baba S."/>
            <person name="Ankai A."/>
            <person name="Kosugi H."/>
            <person name="Hosoyama A."/>
            <person name="Fukui S."/>
            <person name="Nagai Y."/>
            <person name="Nishijima K."/>
            <person name="Nakazawa H."/>
            <person name="Takamiya M."/>
            <person name="Masuda S."/>
            <person name="Funahashi T."/>
            <person name="Tanaka T."/>
            <person name="Kudoh Y."/>
            <person name="Yamazaki J."/>
            <person name="Kushida N."/>
            <person name="Oguchi A."/>
            <person name="Aoki K."/>
            <person name="Kubota K."/>
            <person name="Nakamura Y."/>
            <person name="Nomura N."/>
            <person name="Sako Y."/>
            <person name="Kikuchi H."/>
        </authorList>
    </citation>
    <scope>NUCLEOTIDE SEQUENCE [LARGE SCALE GENOMIC DNA]</scope>
    <source>
        <strain evidence="4">ATCC 700893 / DSM 11879 / JCM 9820 / NBRC 100138 / K1</strain>
    </source>
</reference>
<dbReference type="EnsemblBacteria" id="BAA81484">
    <property type="protein sequence ID" value="BAA81484"/>
    <property type="gene ID" value="APE_2468.1"/>
</dbReference>
<sequence>MSLEEISYLGLGKTVTAEEALSNIRDGSVVAISGFNMAMTPEYLIEELYRLYLKTGHPRDLFIISDTFPGVPGRGLDRIAMDMYEKGEEEFISGMLLPFYGWSRTLQRMIIEEWFEAYTWSIGIMAYWFREVGSGRPGVLSRVGVETFLDPRRGGCSLNEKARKAGRVRGRILEIDGREYILYQAPKPDVGLLRGSTADEKGNVSIEDEGIQGTILNIAQAVKARPKRGFNVVQVLRVARFGNIRAKNVTVPGPLIDFVVVAPRDKHWQGASMDMDRRVSGEIITPLAPALAEPLPLDHRKIIARRVLLEMVRLVKEEGRPIIVNLGVGIPSLVAHVAVEEDVSDFMEITIESGPWGGIPYTGPDFGLAISPYAMLSIPDQFTIYEGGILDAASLGFLQVDREGNVNSSILPDRLPGPGGFSVIAAGSPNLFFAGGFTAGKRDIVAEDGRLVIRREGNIRKFVNRVYKILYNPRSAMEYNDQEVLYITERAVFKLEGGSLRLVEVAPGVDIERDILGHMEFRPIIDRRVEEMDERIFRERRMEVKKEVVKALRM</sequence>
<dbReference type="STRING" id="272557.APE_2468.1"/>
<dbReference type="InterPro" id="IPR037171">
    <property type="entry name" value="NagB/RpiA_transferase-like"/>
</dbReference>
<dbReference type="AlphaFoldDB" id="Q9Y916"/>
<proteinExistence type="inferred from homology"/>
<dbReference type="InterPro" id="IPR004165">
    <property type="entry name" value="CoA_trans_fam_I"/>
</dbReference>
<dbReference type="PANTHER" id="PTHR43293:SF1">
    <property type="entry name" value="ACETATE COA-TRANSFERASE YDIF"/>
    <property type="match status" value="1"/>
</dbReference>
<protein>
    <submittedName>
        <fullName evidence="3">Propionate CoA-transferase</fullName>
        <ecNumber evidence="3">2.8.3.1</ecNumber>
    </submittedName>
</protein>
<dbReference type="eggNOG" id="arCOG01986">
    <property type="taxonomic scope" value="Archaea"/>
</dbReference>
<evidence type="ECO:0000256" key="1">
    <source>
        <dbReference type="ARBA" id="ARBA00007154"/>
    </source>
</evidence>
<keyword evidence="2 3" id="KW-0808">Transferase</keyword>
<dbReference type="Proteomes" id="UP000002518">
    <property type="component" value="Chromosome"/>
</dbReference>
<dbReference type="PIR" id="D72478">
    <property type="entry name" value="D72478"/>
</dbReference>
<evidence type="ECO:0000256" key="2">
    <source>
        <dbReference type="ARBA" id="ARBA00022679"/>
    </source>
</evidence>
<dbReference type="GO" id="GO:0046952">
    <property type="term" value="P:ketone body catabolic process"/>
    <property type="evidence" value="ECO:0007669"/>
    <property type="project" value="InterPro"/>
</dbReference>
<gene>
    <name evidence="3" type="ordered locus">APE_2468.1</name>
</gene>
<dbReference type="EMBL" id="BA000002">
    <property type="protein sequence ID" value="BAA81484.2"/>
    <property type="molecule type" value="Genomic_DNA"/>
</dbReference>
<dbReference type="SUPFAM" id="SSF100950">
    <property type="entry name" value="NagB/RpiA/CoA transferase-like"/>
    <property type="match status" value="2"/>
</dbReference>
<dbReference type="EC" id="2.8.3.1" evidence="3"/>
<dbReference type="PIRSF" id="PIRSF000858">
    <property type="entry name" value="SCOT-t"/>
    <property type="match status" value="1"/>
</dbReference>
<accession>Q9Y916</accession>
<organism evidence="3 4">
    <name type="scientific">Aeropyrum pernix (strain ATCC 700893 / DSM 11879 / JCM 9820 / NBRC 100138 / K1)</name>
    <dbReference type="NCBI Taxonomy" id="272557"/>
    <lineage>
        <taxon>Archaea</taxon>
        <taxon>Thermoproteota</taxon>
        <taxon>Thermoprotei</taxon>
        <taxon>Desulfurococcales</taxon>
        <taxon>Desulfurococcaceae</taxon>
        <taxon>Aeropyrum</taxon>
    </lineage>
</organism>
<dbReference type="SMART" id="SM00882">
    <property type="entry name" value="CoA_trans"/>
    <property type="match status" value="2"/>
</dbReference>
<dbReference type="PATRIC" id="fig|272557.25.peg.1641"/>
<dbReference type="Gene3D" id="3.40.1080.10">
    <property type="entry name" value="Glutaconate Coenzyme A-transferase"/>
    <property type="match status" value="2"/>
</dbReference>
<dbReference type="InterPro" id="IPR014388">
    <property type="entry name" value="3-oxoacid_CoA-transferase"/>
</dbReference>
<keyword evidence="4" id="KW-1185">Reference proteome</keyword>
<evidence type="ECO:0000313" key="4">
    <source>
        <dbReference type="Proteomes" id="UP000002518"/>
    </source>
</evidence>
<comment type="similarity">
    <text evidence="1">Belongs to the 3-oxoacid CoA-transferase family.</text>
</comment>
<dbReference type="Pfam" id="PF01144">
    <property type="entry name" value="CoA_trans"/>
    <property type="match status" value="1"/>
</dbReference>
<name>Q9Y916_AERPE</name>
<dbReference type="GO" id="GO:0018729">
    <property type="term" value="F:propionate CoA-transferase activity"/>
    <property type="evidence" value="ECO:0007669"/>
    <property type="project" value="UniProtKB-EC"/>
</dbReference>